<dbReference type="PANTHER" id="PTHR10322">
    <property type="entry name" value="DNA POLYMERASE CATALYTIC SUBUNIT"/>
    <property type="match status" value="1"/>
</dbReference>
<dbReference type="GO" id="GO:0000166">
    <property type="term" value="F:nucleotide binding"/>
    <property type="evidence" value="ECO:0007669"/>
    <property type="project" value="InterPro"/>
</dbReference>
<protein>
    <recommendedName>
        <fullName evidence="1">DNA-directed DNA polymerase</fullName>
        <ecNumber evidence="1">2.7.7.7</ecNumber>
    </recommendedName>
</protein>
<dbReference type="InterPro" id="IPR036397">
    <property type="entry name" value="RNaseH_sf"/>
</dbReference>
<evidence type="ECO:0000256" key="5">
    <source>
        <dbReference type="ARBA" id="ARBA00023125"/>
    </source>
</evidence>
<dbReference type="InterPro" id="IPR050240">
    <property type="entry name" value="DNA_pol_type-B"/>
</dbReference>
<feature type="domain" description="DNA-directed DNA polymerase family B multifunctional" evidence="7">
    <location>
        <begin position="409"/>
        <end position="480"/>
    </location>
</feature>
<dbReference type="GO" id="GO:0003887">
    <property type="term" value="F:DNA-directed DNA polymerase activity"/>
    <property type="evidence" value="ECO:0007669"/>
    <property type="project" value="UniProtKB-KW"/>
</dbReference>
<dbReference type="InterPro" id="IPR012337">
    <property type="entry name" value="RNaseH-like_sf"/>
</dbReference>
<accession>A0A9N9EL82</accession>
<organism evidence="8 9">
    <name type="scientific">Acaulospora morrowiae</name>
    <dbReference type="NCBI Taxonomy" id="94023"/>
    <lineage>
        <taxon>Eukaryota</taxon>
        <taxon>Fungi</taxon>
        <taxon>Fungi incertae sedis</taxon>
        <taxon>Mucoromycota</taxon>
        <taxon>Glomeromycotina</taxon>
        <taxon>Glomeromycetes</taxon>
        <taxon>Diversisporales</taxon>
        <taxon>Acaulosporaceae</taxon>
        <taxon>Acaulospora</taxon>
    </lineage>
</organism>
<dbReference type="OrthoDB" id="2438545at2759"/>
<dbReference type="Gene3D" id="3.30.420.10">
    <property type="entry name" value="Ribonuclease H-like superfamily/Ribonuclease H"/>
    <property type="match status" value="1"/>
</dbReference>
<dbReference type="Proteomes" id="UP000789342">
    <property type="component" value="Unassembled WGS sequence"/>
</dbReference>
<dbReference type="GO" id="GO:0003677">
    <property type="term" value="F:DNA binding"/>
    <property type="evidence" value="ECO:0007669"/>
    <property type="project" value="UniProtKB-KW"/>
</dbReference>
<dbReference type="Gene3D" id="3.90.1600.10">
    <property type="entry name" value="Palm domain of DNA polymerase"/>
    <property type="match status" value="1"/>
</dbReference>
<proteinExistence type="predicted"/>
<gene>
    <name evidence="8" type="ORF">AMORRO_LOCUS11154</name>
</gene>
<evidence type="ECO:0000256" key="6">
    <source>
        <dbReference type="ARBA" id="ARBA00049244"/>
    </source>
</evidence>
<comment type="caution">
    <text evidence="8">The sequence shown here is derived from an EMBL/GenBank/DDBJ whole genome shotgun (WGS) entry which is preliminary data.</text>
</comment>
<sequence length="484" mass="56681">MITRENLLIGDCDYDGVQFHFLPIDVDESTLYETGDYVLRLHGILTNGCRMRIDVCGIKPFFDILIDGLNVDEILSEIECESHEIIQAKLINLFCENIKEFVRFYFKNSGIRSKQLKMVKDRYVTYSNDLTFHYRKVLREGKIDVTRWKMIESSELVYGNDQYRKVLKVHRDHIINGQNPLKRNRIMILCWDIETYSSREGGEVPKPEYDKDEDLNECEDWIFKRSYSQEQMIMDFAYCKAERLNILRDFVSMMSGMKFKGSSISDAGYNIYENNIKITAQDNVRVMYFHKLGTLMIDVMVSFRKMYPNSERNSLSHFLKMINLKGKMDLSHLVLRKYYRDCKDGNVSAEESKENMSEIAQYCMMDARHCQELMLKINVIDSYRKMSGISYVSIFDSYCYAGGIKVCNLLGTMACDMNILINIIRNDNVKEGKYPGAYVYEPIKGLNNRRPVTGLDFSLLYPSLMMTYNLSPEMMIVNQLERDR</sequence>
<dbReference type="SUPFAM" id="SSF56672">
    <property type="entry name" value="DNA/RNA polymerases"/>
    <property type="match status" value="1"/>
</dbReference>
<dbReference type="InterPro" id="IPR043502">
    <property type="entry name" value="DNA/RNA_pol_sf"/>
</dbReference>
<dbReference type="Pfam" id="PF00136">
    <property type="entry name" value="DNA_pol_B"/>
    <property type="match status" value="1"/>
</dbReference>
<keyword evidence="9" id="KW-1185">Reference proteome</keyword>
<evidence type="ECO:0000259" key="7">
    <source>
        <dbReference type="Pfam" id="PF00136"/>
    </source>
</evidence>
<dbReference type="SUPFAM" id="SSF53098">
    <property type="entry name" value="Ribonuclease H-like"/>
    <property type="match status" value="1"/>
</dbReference>
<dbReference type="InterPro" id="IPR023211">
    <property type="entry name" value="DNA_pol_palm_dom_sf"/>
</dbReference>
<name>A0A9N9EL82_9GLOM</name>
<evidence type="ECO:0000313" key="9">
    <source>
        <dbReference type="Proteomes" id="UP000789342"/>
    </source>
</evidence>
<dbReference type="AlphaFoldDB" id="A0A9N9EL82"/>
<evidence type="ECO:0000256" key="2">
    <source>
        <dbReference type="ARBA" id="ARBA00022679"/>
    </source>
</evidence>
<dbReference type="PANTHER" id="PTHR10322:SF23">
    <property type="entry name" value="DNA POLYMERASE DELTA CATALYTIC SUBUNIT"/>
    <property type="match status" value="1"/>
</dbReference>
<dbReference type="GO" id="GO:0006261">
    <property type="term" value="P:DNA-templated DNA replication"/>
    <property type="evidence" value="ECO:0007669"/>
    <property type="project" value="TreeGrafter"/>
</dbReference>
<keyword evidence="2" id="KW-0808">Transferase</keyword>
<feature type="non-terminal residue" evidence="8">
    <location>
        <position position="1"/>
    </location>
</feature>
<evidence type="ECO:0000256" key="3">
    <source>
        <dbReference type="ARBA" id="ARBA00022695"/>
    </source>
</evidence>
<keyword evidence="4" id="KW-0239">DNA-directed DNA polymerase</keyword>
<reference evidence="8" key="1">
    <citation type="submission" date="2021-06" db="EMBL/GenBank/DDBJ databases">
        <authorList>
            <person name="Kallberg Y."/>
            <person name="Tangrot J."/>
            <person name="Rosling A."/>
        </authorList>
    </citation>
    <scope>NUCLEOTIDE SEQUENCE</scope>
    <source>
        <strain evidence="8">CL551</strain>
    </source>
</reference>
<evidence type="ECO:0000313" key="8">
    <source>
        <dbReference type="EMBL" id="CAG8678848.1"/>
    </source>
</evidence>
<comment type="catalytic activity">
    <reaction evidence="6">
        <text>DNA(n) + a 2'-deoxyribonucleoside 5'-triphosphate = DNA(n+1) + diphosphate</text>
        <dbReference type="Rhea" id="RHEA:22508"/>
        <dbReference type="Rhea" id="RHEA-COMP:17339"/>
        <dbReference type="Rhea" id="RHEA-COMP:17340"/>
        <dbReference type="ChEBI" id="CHEBI:33019"/>
        <dbReference type="ChEBI" id="CHEBI:61560"/>
        <dbReference type="ChEBI" id="CHEBI:173112"/>
        <dbReference type="EC" id="2.7.7.7"/>
    </reaction>
</comment>
<evidence type="ECO:0000256" key="4">
    <source>
        <dbReference type="ARBA" id="ARBA00022932"/>
    </source>
</evidence>
<keyword evidence="3" id="KW-0548">Nucleotidyltransferase</keyword>
<evidence type="ECO:0000256" key="1">
    <source>
        <dbReference type="ARBA" id="ARBA00012417"/>
    </source>
</evidence>
<dbReference type="EC" id="2.7.7.7" evidence="1"/>
<dbReference type="InterPro" id="IPR006134">
    <property type="entry name" value="DNA-dir_DNA_pol_B_multi_dom"/>
</dbReference>
<dbReference type="EMBL" id="CAJVPV010013579">
    <property type="protein sequence ID" value="CAG8678848.1"/>
    <property type="molecule type" value="Genomic_DNA"/>
</dbReference>
<keyword evidence="5" id="KW-0238">DNA-binding</keyword>